<dbReference type="SUPFAM" id="SSF64518">
    <property type="entry name" value="Phase 1 flagellin"/>
    <property type="match status" value="1"/>
</dbReference>
<sequence length="280" mass="29732">MQTRLANAQLQKSSGLKSSTYAELGSADVSRLVTVEDTLSRTKAWSANTQTVLDRVEVMHSTLGSIGDKMTSLKKTLSAAVSNTGSVLDYPELGRGMLNDLKNLMNTQVDGRYLFSGGRTDTAPVDISKLTLPPTGVDLNYYQGDSSLASVQVSSDLTLTYGVTANNSGFEKALRAAAMLTDLTAVPIDSDKVKAAYTLASEAFNDLVNIRGNVSVSSSRLEEIKNSQDDAVTLLASRASDLKSVDIADIAVQVSQLQTSLEASFSALAKISSLSLAKYL</sequence>
<dbReference type="InterPro" id="IPR046358">
    <property type="entry name" value="Flagellin_C"/>
</dbReference>
<dbReference type="PANTHER" id="PTHR42792:SF1">
    <property type="entry name" value="FLAGELLAR HOOK-ASSOCIATED PROTEIN 3"/>
    <property type="match status" value="1"/>
</dbReference>
<dbReference type="EMBL" id="CAHP01000035">
    <property type="protein sequence ID" value="CCG42665.1"/>
    <property type="molecule type" value="Genomic_DNA"/>
</dbReference>
<keyword evidence="5" id="KW-0966">Cell projection</keyword>
<dbReference type="Proteomes" id="UP000004169">
    <property type="component" value="Unassembled WGS sequence"/>
</dbReference>
<dbReference type="STRING" id="1150626.PHAMO_400046"/>
<comment type="caution">
    <text evidence="5">The sequence shown here is derived from an EMBL/GenBank/DDBJ whole genome shotgun (WGS) entry which is preliminary data.</text>
</comment>
<reference evidence="5 6" key="1">
    <citation type="journal article" date="2012" name="J. Bacteriol.">
        <title>Draft Genome Sequence of the Purple Photosynthetic Bacterium Phaeospirillum molischianum DSM120, a Particularly Versatile Bacterium.</title>
        <authorList>
            <person name="Duquesne K."/>
            <person name="Prima V."/>
            <person name="Ji B."/>
            <person name="Rouy Z."/>
            <person name="Medigue C."/>
            <person name="Talla E."/>
            <person name="Sturgis J.N."/>
        </authorList>
    </citation>
    <scope>NUCLEOTIDE SEQUENCE [LARGE SCALE GENOMIC DNA]</scope>
    <source>
        <strain evidence="6">DSM120</strain>
    </source>
</reference>
<evidence type="ECO:0000313" key="6">
    <source>
        <dbReference type="Proteomes" id="UP000004169"/>
    </source>
</evidence>
<feature type="domain" description="Flagellin C-terminal" evidence="4">
    <location>
        <begin position="200"/>
        <end position="280"/>
    </location>
</feature>
<proteinExistence type="inferred from homology"/>
<protein>
    <submittedName>
        <fullName evidence="5">Flagellin and hook associated protein</fullName>
    </submittedName>
</protein>
<dbReference type="AlphaFoldDB" id="H8FWC7"/>
<dbReference type="GO" id="GO:0005198">
    <property type="term" value="F:structural molecule activity"/>
    <property type="evidence" value="ECO:0007669"/>
    <property type="project" value="InterPro"/>
</dbReference>
<keyword evidence="6" id="KW-1185">Reference proteome</keyword>
<evidence type="ECO:0000256" key="1">
    <source>
        <dbReference type="ARBA" id="ARBA00004365"/>
    </source>
</evidence>
<keyword evidence="3" id="KW-0975">Bacterial flagellum</keyword>
<accession>H8FWC7</accession>
<organism evidence="5 6">
    <name type="scientific">Magnetospirillum molischianum DSM 120</name>
    <dbReference type="NCBI Taxonomy" id="1150626"/>
    <lineage>
        <taxon>Bacteria</taxon>
        <taxon>Pseudomonadati</taxon>
        <taxon>Pseudomonadota</taxon>
        <taxon>Alphaproteobacteria</taxon>
        <taxon>Rhodospirillales</taxon>
        <taxon>Rhodospirillaceae</taxon>
        <taxon>Magnetospirillum</taxon>
    </lineage>
</organism>
<dbReference type="Pfam" id="PF00700">
    <property type="entry name" value="Flagellin_C"/>
    <property type="match status" value="1"/>
</dbReference>
<dbReference type="GO" id="GO:0009288">
    <property type="term" value="C:bacterial-type flagellum"/>
    <property type="evidence" value="ECO:0007669"/>
    <property type="project" value="UniProtKB-SubCell"/>
</dbReference>
<keyword evidence="5" id="KW-0969">Cilium</keyword>
<comment type="similarity">
    <text evidence="2">Belongs to the bacterial flagellin family.</text>
</comment>
<dbReference type="InterPro" id="IPR001492">
    <property type="entry name" value="Flagellin"/>
</dbReference>
<evidence type="ECO:0000256" key="2">
    <source>
        <dbReference type="ARBA" id="ARBA00005709"/>
    </source>
</evidence>
<gene>
    <name evidence="5" type="primary">flgL</name>
    <name evidence="5" type="ORF">PHAMO_400046</name>
</gene>
<name>H8FWC7_MAGML</name>
<evidence type="ECO:0000256" key="3">
    <source>
        <dbReference type="ARBA" id="ARBA00023143"/>
    </source>
</evidence>
<evidence type="ECO:0000259" key="4">
    <source>
        <dbReference type="Pfam" id="PF00700"/>
    </source>
</evidence>
<evidence type="ECO:0000313" key="5">
    <source>
        <dbReference type="EMBL" id="CCG42665.1"/>
    </source>
</evidence>
<dbReference type="PANTHER" id="PTHR42792">
    <property type="entry name" value="FLAGELLIN"/>
    <property type="match status" value="1"/>
</dbReference>
<dbReference type="eggNOG" id="COG1344">
    <property type="taxonomic scope" value="Bacteria"/>
</dbReference>
<dbReference type="Gene3D" id="1.20.1330.10">
    <property type="entry name" value="f41 fragment of flagellin, N-terminal domain"/>
    <property type="match status" value="1"/>
</dbReference>
<comment type="subcellular location">
    <subcellularLocation>
        <location evidence="1">Bacterial flagellum</location>
    </subcellularLocation>
</comment>
<keyword evidence="5" id="KW-0282">Flagellum</keyword>